<dbReference type="InterPro" id="IPR001611">
    <property type="entry name" value="Leu-rich_rpt"/>
</dbReference>
<dbReference type="Gene3D" id="3.80.10.10">
    <property type="entry name" value="Ribonuclease Inhibitor"/>
    <property type="match status" value="1"/>
</dbReference>
<evidence type="ECO:0000259" key="3">
    <source>
        <dbReference type="Pfam" id="PF23598"/>
    </source>
</evidence>
<dbReference type="PANTHER" id="PTHR48051">
    <property type="match status" value="1"/>
</dbReference>
<dbReference type="InterPro" id="IPR003591">
    <property type="entry name" value="Leu-rich_rpt_typical-subtyp"/>
</dbReference>
<dbReference type="GO" id="GO:0005737">
    <property type="term" value="C:cytoplasm"/>
    <property type="evidence" value="ECO:0007669"/>
    <property type="project" value="TreeGrafter"/>
</dbReference>
<dbReference type="SMART" id="SM00364">
    <property type="entry name" value="LRR_BAC"/>
    <property type="match status" value="5"/>
</dbReference>
<dbReference type="SMART" id="SM00369">
    <property type="entry name" value="LRR_TYP"/>
    <property type="match status" value="6"/>
</dbReference>
<accession>X0Z2C3</accession>
<dbReference type="PROSITE" id="PS51450">
    <property type="entry name" value="LRR"/>
    <property type="match status" value="2"/>
</dbReference>
<dbReference type="AlphaFoldDB" id="X0Z2C3"/>
<dbReference type="SUPFAM" id="SSF52058">
    <property type="entry name" value="L domain-like"/>
    <property type="match status" value="1"/>
</dbReference>
<dbReference type="Pfam" id="PF12799">
    <property type="entry name" value="LRR_4"/>
    <property type="match status" value="1"/>
</dbReference>
<dbReference type="PANTHER" id="PTHR48051:SF54">
    <property type="entry name" value="LEUCINE-RICH REPEAT-CONTAINING PROTEIN"/>
    <property type="match status" value="1"/>
</dbReference>
<evidence type="ECO:0000256" key="2">
    <source>
        <dbReference type="ARBA" id="ARBA00022737"/>
    </source>
</evidence>
<organism evidence="4">
    <name type="scientific">marine sediment metagenome</name>
    <dbReference type="NCBI Taxonomy" id="412755"/>
    <lineage>
        <taxon>unclassified sequences</taxon>
        <taxon>metagenomes</taxon>
        <taxon>ecological metagenomes</taxon>
    </lineage>
</organism>
<dbReference type="EMBL" id="BARS01050978">
    <property type="protein sequence ID" value="GAG52682.1"/>
    <property type="molecule type" value="Genomic_DNA"/>
</dbReference>
<keyword evidence="2" id="KW-0677">Repeat</keyword>
<evidence type="ECO:0000256" key="1">
    <source>
        <dbReference type="ARBA" id="ARBA00022614"/>
    </source>
</evidence>
<protein>
    <recommendedName>
        <fullName evidence="3">Disease resistance R13L4/SHOC-2-like LRR domain-containing protein</fullName>
    </recommendedName>
</protein>
<dbReference type="InterPro" id="IPR025875">
    <property type="entry name" value="Leu-rich_rpt_4"/>
</dbReference>
<sequence length="236" mass="26671">KLQRINVNGNNLTTLPPEIGNLTQLEYLFVTNNKLTSLPPEIGGLVSLKELYLFDNQLSSLPPEIGNCTNLKHLNINRNNLTSLPPEIGNLQVLVELYLDNNLLETIPPEIGNLSEYLGGLQLDNNQLTSLPYELMQLTKLCYYDAGECFSFCNNNICDDFVDTARSDMLLWMQGYIFDWIYCQDCGNVLTKETLSSNSFTLEVYPNPFTNSVTLSIGGNKPENRKLKEGIRIYNM</sequence>
<feature type="non-terminal residue" evidence="4">
    <location>
        <position position="1"/>
    </location>
</feature>
<dbReference type="Pfam" id="PF23598">
    <property type="entry name" value="LRR_14"/>
    <property type="match status" value="1"/>
</dbReference>
<keyword evidence="1" id="KW-0433">Leucine-rich repeat</keyword>
<feature type="non-terminal residue" evidence="4">
    <location>
        <position position="236"/>
    </location>
</feature>
<dbReference type="InterPro" id="IPR050216">
    <property type="entry name" value="LRR_domain-containing"/>
</dbReference>
<reference evidence="4" key="1">
    <citation type="journal article" date="2014" name="Front. Microbiol.">
        <title>High frequency of phylogenetically diverse reductive dehalogenase-homologous genes in deep subseafloor sedimentary metagenomes.</title>
        <authorList>
            <person name="Kawai M."/>
            <person name="Futagami T."/>
            <person name="Toyoda A."/>
            <person name="Takaki Y."/>
            <person name="Nishi S."/>
            <person name="Hori S."/>
            <person name="Arai W."/>
            <person name="Tsubouchi T."/>
            <person name="Morono Y."/>
            <person name="Uchiyama I."/>
            <person name="Ito T."/>
            <person name="Fujiyama A."/>
            <person name="Inagaki F."/>
            <person name="Takami H."/>
        </authorList>
    </citation>
    <scope>NUCLEOTIDE SEQUENCE</scope>
    <source>
        <strain evidence="4">Expedition CK06-06</strain>
    </source>
</reference>
<name>X0Z2C3_9ZZZZ</name>
<dbReference type="InterPro" id="IPR055414">
    <property type="entry name" value="LRR_R13L4/SHOC2-like"/>
</dbReference>
<comment type="caution">
    <text evidence="4">The sequence shown here is derived from an EMBL/GenBank/DDBJ whole genome shotgun (WGS) entry which is preliminary data.</text>
</comment>
<evidence type="ECO:0000313" key="4">
    <source>
        <dbReference type="EMBL" id="GAG52682.1"/>
    </source>
</evidence>
<dbReference type="InterPro" id="IPR032675">
    <property type="entry name" value="LRR_dom_sf"/>
</dbReference>
<gene>
    <name evidence="4" type="ORF">S01H1_76006</name>
</gene>
<proteinExistence type="predicted"/>
<feature type="domain" description="Disease resistance R13L4/SHOC-2-like LRR" evidence="3">
    <location>
        <begin position="42"/>
        <end position="141"/>
    </location>
</feature>